<name>A0A1D1YEF4_9ARAE</name>
<dbReference type="EMBL" id="GDJX01014922">
    <property type="protein sequence ID" value="JAT53014.1"/>
    <property type="molecule type" value="Transcribed_RNA"/>
</dbReference>
<reference evidence="2" key="1">
    <citation type="submission" date="2015-07" db="EMBL/GenBank/DDBJ databases">
        <title>Transcriptome Assembly of Anthurium amnicola.</title>
        <authorList>
            <person name="Suzuki J."/>
        </authorList>
    </citation>
    <scope>NUCLEOTIDE SEQUENCE</scope>
</reference>
<protein>
    <submittedName>
        <fullName evidence="2">Polyprotein</fullName>
    </submittedName>
</protein>
<dbReference type="Pfam" id="PF05212">
    <property type="entry name" value="DUF707"/>
    <property type="match status" value="1"/>
</dbReference>
<dbReference type="InterPro" id="IPR007877">
    <property type="entry name" value="DUF707"/>
</dbReference>
<organism evidence="2">
    <name type="scientific">Anthurium amnicola</name>
    <dbReference type="NCBI Taxonomy" id="1678845"/>
    <lineage>
        <taxon>Eukaryota</taxon>
        <taxon>Viridiplantae</taxon>
        <taxon>Streptophyta</taxon>
        <taxon>Embryophyta</taxon>
        <taxon>Tracheophyta</taxon>
        <taxon>Spermatophyta</taxon>
        <taxon>Magnoliopsida</taxon>
        <taxon>Liliopsida</taxon>
        <taxon>Araceae</taxon>
        <taxon>Pothoideae</taxon>
        <taxon>Potheae</taxon>
        <taxon>Anthurium</taxon>
    </lineage>
</organism>
<dbReference type="PANTHER" id="PTHR31210:SF11">
    <property type="entry name" value="KETOGLUTARATE REDUCTASE TRANS-SPLICING-LIKE PROTEIN, PUTATIVE (DUF707)-RELATED"/>
    <property type="match status" value="1"/>
</dbReference>
<dbReference type="EMBL" id="GDJX01009621">
    <property type="protein sequence ID" value="JAT58315.1"/>
    <property type="molecule type" value="Transcribed_RNA"/>
</dbReference>
<gene>
    <name evidence="2" type="primary">ORF1_12</name>
    <name evidence="3" type="synonym">ORF1_22</name>
    <name evidence="3" type="ORF">g.120978</name>
    <name evidence="2" type="ORF">g.120983</name>
</gene>
<evidence type="ECO:0000313" key="2">
    <source>
        <dbReference type="EMBL" id="JAT53014.1"/>
    </source>
</evidence>
<keyword evidence="1" id="KW-1133">Transmembrane helix</keyword>
<feature type="transmembrane region" description="Helical" evidence="1">
    <location>
        <begin position="33"/>
        <end position="54"/>
    </location>
</feature>
<evidence type="ECO:0000256" key="1">
    <source>
        <dbReference type="SAM" id="Phobius"/>
    </source>
</evidence>
<dbReference type="AlphaFoldDB" id="A0A1D1YEF4"/>
<keyword evidence="1" id="KW-0472">Membrane</keyword>
<evidence type="ECO:0000313" key="3">
    <source>
        <dbReference type="EMBL" id="JAT58315.1"/>
    </source>
</evidence>
<dbReference type="PANTHER" id="PTHR31210">
    <property type="entry name" value="OS06G0731900 PROTEIN"/>
    <property type="match status" value="1"/>
</dbReference>
<keyword evidence="1" id="KW-0812">Transmembrane</keyword>
<proteinExistence type="predicted"/>
<sequence length="395" mass="45053">MALTGFSWHSKFKLSNGAATHTDQTANRKLCSINIYSMVGLVCILFIIGCTFIATDHTEKIPRWGSISSIQTTASNKCQKQCMPPGSEALPRGIVTRTSDLEMQPLYGLPERKTNSGTLKSLLAIAVGIKQKESVDQIVTKFISNEFNVMLFHYDGVVDEWRDLPWCNGALHVSAINQTKWWFAKRFLHPDIVAEYSYIFLWDEDLGVENFDPRRYLSIIQEEGLEISQPALDIAKGPNFHHRITARQRRNKVHRRYYQFTGGLRCYENSTGPPCTGWVEMMAPVFSRAAWHCAWYMIQNDLVHSWGLDFKLGYCAQGERTKKVGIVDAEYIVHKAIPSLGGFDLYKVSSGLSSGNNGRLKVRTRSYAELDIFKQRWKNAVEEDECWTDLYPEIN</sequence>
<accession>A0A1D1YEF4</accession>